<keyword evidence="1" id="KW-0732">Signal</keyword>
<proteinExistence type="predicted"/>
<reference evidence="2 3" key="1">
    <citation type="journal article" date="2016" name="Front. Microbiol.">
        <title>Genomic Resource of Rice Seed Associated Bacteria.</title>
        <authorList>
            <person name="Midha S."/>
            <person name="Bansal K."/>
            <person name="Sharma S."/>
            <person name="Kumar N."/>
            <person name="Patil P.P."/>
            <person name="Chaudhry V."/>
            <person name="Patil P.B."/>
        </authorList>
    </citation>
    <scope>NUCLEOTIDE SEQUENCE [LARGE SCALE GENOMIC DNA]</scope>
    <source>
        <strain evidence="2 3">NS96</strain>
    </source>
</reference>
<feature type="signal peptide" evidence="1">
    <location>
        <begin position="1"/>
        <end position="19"/>
    </location>
</feature>
<organism evidence="2 3">
    <name type="scientific">Pseudomonas parafulva</name>
    <dbReference type="NCBI Taxonomy" id="157782"/>
    <lineage>
        <taxon>Bacteria</taxon>
        <taxon>Pseudomonadati</taxon>
        <taxon>Pseudomonadota</taxon>
        <taxon>Gammaproteobacteria</taxon>
        <taxon>Pseudomonadales</taxon>
        <taxon>Pseudomonadaceae</taxon>
        <taxon>Pseudomonas</taxon>
    </lineage>
</organism>
<feature type="chain" id="PRO_5042577433" description="Conjugal transfer protein TrbH" evidence="1">
    <location>
        <begin position="20"/>
        <end position="149"/>
    </location>
</feature>
<dbReference type="EMBL" id="LDSN01000030">
    <property type="protein sequence ID" value="KTT17382.1"/>
    <property type="molecule type" value="Genomic_DNA"/>
</dbReference>
<evidence type="ECO:0000313" key="3">
    <source>
        <dbReference type="Proteomes" id="UP000071644"/>
    </source>
</evidence>
<name>A0AAJ0LJI0_9PSED</name>
<evidence type="ECO:0000256" key="1">
    <source>
        <dbReference type="SAM" id="SignalP"/>
    </source>
</evidence>
<gene>
    <name evidence="2" type="ORF">NS96R_12125</name>
</gene>
<evidence type="ECO:0000313" key="2">
    <source>
        <dbReference type="EMBL" id="KTT17382.1"/>
    </source>
</evidence>
<dbReference type="InterPro" id="IPR010837">
    <property type="entry name" value="Conjugal_tfr_TrbH"/>
</dbReference>
<sequence>MSMRVCLALFATLWLVACANGPYGNFAERTSPAVNQQLVQATVRQLAVVHPPASTRLRFAQETRDGFGTALLSTLRASGYSVQEFDPKAQPAPAARGVVPALPLNYVVDTPKDTQLLRVILRVGPETLSRAYGVQNDRLLAAGAWVRKE</sequence>
<evidence type="ECO:0008006" key="4">
    <source>
        <dbReference type="Google" id="ProtNLM"/>
    </source>
</evidence>
<protein>
    <recommendedName>
        <fullName evidence="4">Conjugal transfer protein TrbH</fullName>
    </recommendedName>
</protein>
<dbReference type="Pfam" id="PF07283">
    <property type="entry name" value="TrbH"/>
    <property type="match status" value="1"/>
</dbReference>
<accession>A0AAJ0LJI0</accession>
<dbReference type="AlphaFoldDB" id="A0AAJ0LJI0"/>
<dbReference type="PROSITE" id="PS51257">
    <property type="entry name" value="PROKAR_LIPOPROTEIN"/>
    <property type="match status" value="1"/>
</dbReference>
<comment type="caution">
    <text evidence="2">The sequence shown here is derived from an EMBL/GenBank/DDBJ whole genome shotgun (WGS) entry which is preliminary data.</text>
</comment>
<dbReference type="Proteomes" id="UP000071644">
    <property type="component" value="Unassembled WGS sequence"/>
</dbReference>